<feature type="binding site" evidence="7">
    <location>
        <position position="173"/>
    </location>
    <ligand>
        <name>substrate</name>
    </ligand>
</feature>
<dbReference type="EMBL" id="JAKOOW010000078">
    <property type="protein sequence ID" value="MCG6505085.1"/>
    <property type="molecule type" value="Genomic_DNA"/>
</dbReference>
<feature type="binding site" evidence="7">
    <location>
        <position position="45"/>
    </location>
    <ligand>
        <name>NADP(+)</name>
        <dbReference type="ChEBI" id="CHEBI:58349"/>
    </ligand>
</feature>
<comment type="caution">
    <text evidence="10">The sequence shown here is derived from an EMBL/GenBank/DDBJ whole genome shotgun (WGS) entry which is preliminary data.</text>
</comment>
<dbReference type="PRINTS" id="PR00079">
    <property type="entry name" value="G6PDHDRGNASE"/>
</dbReference>
<feature type="domain" description="Glucose-6-phosphate dehydrogenase C-terminal" evidence="9">
    <location>
        <begin position="185"/>
        <end position="469"/>
    </location>
</feature>
<dbReference type="PROSITE" id="PS00069">
    <property type="entry name" value="G6P_DEHYDROGENASE"/>
    <property type="match status" value="1"/>
</dbReference>
<comment type="caution">
    <text evidence="7">Lacks conserved residue(s) required for the propagation of feature annotation.</text>
</comment>
<feature type="active site" description="Proton acceptor" evidence="7">
    <location>
        <position position="235"/>
    </location>
</feature>
<reference evidence="10 11" key="1">
    <citation type="submission" date="2022-02" db="EMBL/GenBank/DDBJ databases">
        <title>Genome sequence data of Kingella unionensis sp. nov. strain CICC 24913 (CCUG 75125).</title>
        <authorList>
            <person name="Xiao M."/>
        </authorList>
    </citation>
    <scope>NUCLEOTIDE SEQUENCE [LARGE SCALE GENOMIC DNA]</scope>
    <source>
        <strain evidence="10 11">CICC 24913</strain>
    </source>
</reference>
<evidence type="ECO:0000256" key="2">
    <source>
        <dbReference type="ARBA" id="ARBA00009975"/>
    </source>
</evidence>
<keyword evidence="11" id="KW-1185">Reference proteome</keyword>
<dbReference type="SUPFAM" id="SSF55347">
    <property type="entry name" value="Glyceraldehyde-3-phosphate dehydrogenase-like, C-terminal domain"/>
    <property type="match status" value="1"/>
</dbReference>
<comment type="pathway">
    <text evidence="1 7">Carbohydrate degradation; pentose phosphate pathway; D-ribulose 5-phosphate from D-glucose 6-phosphate (oxidative stage): step 1/3.</text>
</comment>
<feature type="binding site" evidence="7">
    <location>
        <position position="331"/>
    </location>
    <ligand>
        <name>substrate</name>
    </ligand>
</feature>
<evidence type="ECO:0000313" key="11">
    <source>
        <dbReference type="Proteomes" id="UP001298424"/>
    </source>
</evidence>
<keyword evidence="6 7" id="KW-0119">Carbohydrate metabolism</keyword>
<dbReference type="Pfam" id="PF00479">
    <property type="entry name" value="G6PD_N"/>
    <property type="match status" value="1"/>
</dbReference>
<dbReference type="NCBIfam" id="TIGR00871">
    <property type="entry name" value="zwf"/>
    <property type="match status" value="1"/>
</dbReference>
<feature type="binding site" evidence="7">
    <location>
        <position position="143"/>
    </location>
    <ligand>
        <name>NADP(+)</name>
        <dbReference type="ChEBI" id="CHEBI:58349"/>
    </ligand>
</feature>
<evidence type="ECO:0000256" key="3">
    <source>
        <dbReference type="ARBA" id="ARBA00022526"/>
    </source>
</evidence>
<keyword evidence="3 7" id="KW-0313">Glucose metabolism</keyword>
<evidence type="ECO:0000256" key="6">
    <source>
        <dbReference type="ARBA" id="ARBA00023277"/>
    </source>
</evidence>
<feature type="binding site" evidence="7">
    <location>
        <position position="211"/>
    </location>
    <ligand>
        <name>substrate</name>
    </ligand>
</feature>
<dbReference type="Pfam" id="PF02781">
    <property type="entry name" value="G6PD_C"/>
    <property type="match status" value="1"/>
</dbReference>
<dbReference type="InterPro" id="IPR022674">
    <property type="entry name" value="G6P_DH_NAD-bd"/>
</dbReference>
<dbReference type="InterPro" id="IPR001282">
    <property type="entry name" value="G6P_DH"/>
</dbReference>
<evidence type="ECO:0000256" key="4">
    <source>
        <dbReference type="ARBA" id="ARBA00022857"/>
    </source>
</evidence>
<accession>A0ABS9NQU3</accession>
<feature type="binding site" evidence="7">
    <location>
        <position position="230"/>
    </location>
    <ligand>
        <name>substrate</name>
    </ligand>
</feature>
<feature type="domain" description="Glucose-6-phosphate dehydrogenase NAD-binding" evidence="8">
    <location>
        <begin position="8"/>
        <end position="182"/>
    </location>
</feature>
<organism evidence="10 11">
    <name type="scientific">Kingella pumchi</name>
    <dbReference type="NCBI Taxonomy" id="2779506"/>
    <lineage>
        <taxon>Bacteria</taxon>
        <taxon>Pseudomonadati</taxon>
        <taxon>Pseudomonadota</taxon>
        <taxon>Betaproteobacteria</taxon>
        <taxon>Neisseriales</taxon>
        <taxon>Neisseriaceae</taxon>
        <taxon>Kingella</taxon>
    </lineage>
</organism>
<comment type="catalytic activity">
    <reaction evidence="7">
        <text>D-glucose 6-phosphate + NADP(+) = 6-phospho-D-glucono-1,5-lactone + NADPH + H(+)</text>
        <dbReference type="Rhea" id="RHEA:15841"/>
        <dbReference type="ChEBI" id="CHEBI:15378"/>
        <dbReference type="ChEBI" id="CHEBI:57783"/>
        <dbReference type="ChEBI" id="CHEBI:57955"/>
        <dbReference type="ChEBI" id="CHEBI:58349"/>
        <dbReference type="ChEBI" id="CHEBI:61548"/>
        <dbReference type="EC" id="1.1.1.49"/>
    </reaction>
</comment>
<proteinExistence type="inferred from homology"/>
<keyword evidence="4 7" id="KW-0521">NADP</keyword>
<dbReference type="RefSeq" id="WP_238748652.1">
    <property type="nucleotide sequence ID" value="NZ_JAKOOW010000078.1"/>
</dbReference>
<dbReference type="PANTHER" id="PTHR23429:SF0">
    <property type="entry name" value="GLUCOSE-6-PHOSPHATE 1-DEHYDROGENASE"/>
    <property type="match status" value="1"/>
</dbReference>
<dbReference type="InterPro" id="IPR036291">
    <property type="entry name" value="NAD(P)-bd_dom_sf"/>
</dbReference>
<dbReference type="InterPro" id="IPR019796">
    <property type="entry name" value="G6P_DH_AS"/>
</dbReference>
<comment type="similarity">
    <text evidence="2 7">Belongs to the glucose-6-phosphate dehydrogenase family.</text>
</comment>
<dbReference type="SUPFAM" id="SSF51735">
    <property type="entry name" value="NAD(P)-binding Rossmann-fold domains"/>
    <property type="match status" value="1"/>
</dbReference>
<comment type="function">
    <text evidence="7">Catalyzes the oxidation of glucose 6-phosphate to 6-phosphogluconolactone.</text>
</comment>
<evidence type="ECO:0000256" key="7">
    <source>
        <dbReference type="HAMAP-Rule" id="MF_00966"/>
    </source>
</evidence>
<dbReference type="Gene3D" id="3.30.360.10">
    <property type="entry name" value="Dihydrodipicolinate Reductase, domain 2"/>
    <property type="match status" value="1"/>
</dbReference>
<feature type="binding site" evidence="7">
    <location>
        <position position="177"/>
    </location>
    <ligand>
        <name>substrate</name>
    </ligand>
</feature>
<dbReference type="PIRSF" id="PIRSF000110">
    <property type="entry name" value="G6PD"/>
    <property type="match status" value="1"/>
</dbReference>
<dbReference type="EC" id="1.1.1.49" evidence="7"/>
<evidence type="ECO:0000256" key="5">
    <source>
        <dbReference type="ARBA" id="ARBA00023002"/>
    </source>
</evidence>
<dbReference type="Gene3D" id="3.40.50.720">
    <property type="entry name" value="NAD(P)-binding Rossmann-like Domain"/>
    <property type="match status" value="1"/>
</dbReference>
<name>A0ABS9NQU3_9NEIS</name>
<dbReference type="InterPro" id="IPR022675">
    <property type="entry name" value="G6P_DH_C"/>
</dbReference>
<dbReference type="HAMAP" id="MF_00966">
    <property type="entry name" value="G6PD"/>
    <property type="match status" value="1"/>
</dbReference>
<evidence type="ECO:0000256" key="1">
    <source>
        <dbReference type="ARBA" id="ARBA00004937"/>
    </source>
</evidence>
<evidence type="ECO:0000259" key="8">
    <source>
        <dbReference type="Pfam" id="PF00479"/>
    </source>
</evidence>
<protein>
    <recommendedName>
        <fullName evidence="7">Glucose-6-phosphate 1-dehydrogenase</fullName>
        <shortName evidence="7">G6PD</shortName>
        <ecNumber evidence="7">1.1.1.49</ecNumber>
    </recommendedName>
</protein>
<dbReference type="Proteomes" id="UP001298424">
    <property type="component" value="Unassembled WGS sequence"/>
</dbReference>
<feature type="binding site" evidence="7">
    <location>
        <begin position="87"/>
        <end position="88"/>
    </location>
    <ligand>
        <name>NADP(+)</name>
        <dbReference type="ChEBI" id="CHEBI:58349"/>
    </ligand>
</feature>
<sequence length="473" mass="51766">MPPDFDMVLFGATGDLSMRKLLPALYQAHAAGELHPDGRIIALGRSDLDTAGFVAKTDAEAKIHIKTAFDEAQWAAFTRRIVYLRLDITRRADFDALAQTVQRRQAASVVVYLSTAPEFFADACANLAAVGLNTPQVRIVLEKPLGTDLSSARAISEAVGRHFGENQIYRIDHYLGKESLQNLLPLRFGNTVFEPLWNRDYVRSVEITAAETLGVEERGGFYDGAGALRDMLQNHIMQMLCYTAMEAPAAADAQGIHAAKLALLQSLKPMSRDDAAAGSVRGQYAAQGSLKGYRQESKVPPESRTETFAALRLEIDNPRWAGVPFYLRTGKRMAERSARIVLNFKAAAGAFGGSANRLLISLQPQETVSLSLQVKAPGSSKTTAAEMTLDLAQAAAGRRADAYELLLREVIAGRQELFVRRDEAETVWAWLEPLLQNWAADSVPLYDYPAGSWGPQAADELPARDGNRWSEAA</sequence>
<evidence type="ECO:0000313" key="10">
    <source>
        <dbReference type="EMBL" id="MCG6505085.1"/>
    </source>
</evidence>
<dbReference type="PANTHER" id="PTHR23429">
    <property type="entry name" value="GLUCOSE-6-PHOSPHATE 1-DEHYDROGENASE G6PD"/>
    <property type="match status" value="1"/>
</dbReference>
<evidence type="ECO:0000259" key="9">
    <source>
        <dbReference type="Pfam" id="PF02781"/>
    </source>
</evidence>
<keyword evidence="5 7" id="KW-0560">Oxidoreductase</keyword>
<gene>
    <name evidence="7 10" type="primary">zwf</name>
    <name evidence="10" type="ORF">MB824_11370</name>
</gene>